<keyword evidence="2" id="KW-1185">Reference proteome</keyword>
<reference evidence="2" key="1">
    <citation type="journal article" date="2023" name="Nat. Plants">
        <title>Single-cell RNA sequencing provides a high-resolution roadmap for understanding the multicellular compartmentation of specialized metabolism.</title>
        <authorList>
            <person name="Sun S."/>
            <person name="Shen X."/>
            <person name="Li Y."/>
            <person name="Li Y."/>
            <person name="Wang S."/>
            <person name="Li R."/>
            <person name="Zhang H."/>
            <person name="Shen G."/>
            <person name="Guo B."/>
            <person name="Wei J."/>
            <person name="Xu J."/>
            <person name="St-Pierre B."/>
            <person name="Chen S."/>
            <person name="Sun C."/>
        </authorList>
    </citation>
    <scope>NUCLEOTIDE SEQUENCE [LARGE SCALE GENOMIC DNA]</scope>
</reference>
<evidence type="ECO:0000313" key="2">
    <source>
        <dbReference type="Proteomes" id="UP001060085"/>
    </source>
</evidence>
<accession>A0ACC0CCV9</accession>
<dbReference type="Proteomes" id="UP001060085">
    <property type="component" value="Linkage Group LG01"/>
</dbReference>
<name>A0ACC0CCV9_CATRO</name>
<gene>
    <name evidence="1" type="ORF">M9H77_04036</name>
</gene>
<dbReference type="EMBL" id="CM044701">
    <property type="protein sequence ID" value="KAI5682808.1"/>
    <property type="molecule type" value="Genomic_DNA"/>
</dbReference>
<evidence type="ECO:0000313" key="1">
    <source>
        <dbReference type="EMBL" id="KAI5682808.1"/>
    </source>
</evidence>
<comment type="caution">
    <text evidence="1">The sequence shown here is derived from an EMBL/GenBank/DDBJ whole genome shotgun (WGS) entry which is preliminary data.</text>
</comment>
<proteinExistence type="predicted"/>
<protein>
    <submittedName>
        <fullName evidence="1">Uncharacterized protein</fullName>
    </submittedName>
</protein>
<sequence>MIQINLEGNELPGFGRLEFQPHPVWQGKLSSPTSVDLARVSKYPGCYWEILINFWKIEISRERPIHCWNSRSLWEVIKSCSFLDMGFSDPAYTWSSSRARIAYIKERLDHAWCNELWSSGKWAKKRISKLQDYNGERIDDEQHSKTMALEFYKKLYFVEQVDIDNTTDWNFPTLNREEKRCLHRYISEA</sequence>
<organism evidence="1 2">
    <name type="scientific">Catharanthus roseus</name>
    <name type="common">Madagascar periwinkle</name>
    <name type="synonym">Vinca rosea</name>
    <dbReference type="NCBI Taxonomy" id="4058"/>
    <lineage>
        <taxon>Eukaryota</taxon>
        <taxon>Viridiplantae</taxon>
        <taxon>Streptophyta</taxon>
        <taxon>Embryophyta</taxon>
        <taxon>Tracheophyta</taxon>
        <taxon>Spermatophyta</taxon>
        <taxon>Magnoliopsida</taxon>
        <taxon>eudicotyledons</taxon>
        <taxon>Gunneridae</taxon>
        <taxon>Pentapetalae</taxon>
        <taxon>asterids</taxon>
        <taxon>lamiids</taxon>
        <taxon>Gentianales</taxon>
        <taxon>Apocynaceae</taxon>
        <taxon>Rauvolfioideae</taxon>
        <taxon>Vinceae</taxon>
        <taxon>Catharanthinae</taxon>
        <taxon>Catharanthus</taxon>
    </lineage>
</organism>